<evidence type="ECO:0000313" key="3">
    <source>
        <dbReference type="EMBL" id="MFC3204605.1"/>
    </source>
</evidence>
<evidence type="ECO:0000256" key="1">
    <source>
        <dbReference type="ARBA" id="ARBA00022801"/>
    </source>
</evidence>
<organism evidence="3 4">
    <name type="scientific">Aquamicrobium soli</name>
    <dbReference type="NCBI Taxonomy" id="1811518"/>
    <lineage>
        <taxon>Bacteria</taxon>
        <taxon>Pseudomonadati</taxon>
        <taxon>Pseudomonadota</taxon>
        <taxon>Alphaproteobacteria</taxon>
        <taxon>Hyphomicrobiales</taxon>
        <taxon>Phyllobacteriaceae</taxon>
        <taxon>Aquamicrobium</taxon>
    </lineage>
</organism>
<dbReference type="Gene3D" id="3.40.50.1110">
    <property type="entry name" value="SGNH hydrolase"/>
    <property type="match status" value="1"/>
</dbReference>
<dbReference type="PANTHER" id="PTHR31988:SF19">
    <property type="entry name" value="9-O-ACETYL-N-ACETYLNEURAMINIC ACID DEACETYLASE-RELATED"/>
    <property type="match status" value="1"/>
</dbReference>
<dbReference type="Proteomes" id="UP001595583">
    <property type="component" value="Unassembled WGS sequence"/>
</dbReference>
<name>A0ABV7K3K1_9HYPH</name>
<evidence type="ECO:0000259" key="2">
    <source>
        <dbReference type="Pfam" id="PF03629"/>
    </source>
</evidence>
<proteinExistence type="predicted"/>
<dbReference type="SUPFAM" id="SSF52266">
    <property type="entry name" value="SGNH hydrolase"/>
    <property type="match status" value="1"/>
</dbReference>
<sequence length="307" mass="33650">MVAVYLFGGVSQRHNVFPWPQVSSLRAELLGPKPRLDSRYTFADDGRLTSDETKIATTCPKQSERTAVLLVIGQSNAANHGGQRYRSEHGAHVVNFFDGQCFVAASPLLGSTDARGEYWTQLGNLLITSGKFGDVVIVPLAFSGSEVMRWAQGGDINRLLVNTAKQLELAPYQVTDVLWVQGEIDYVKGTSKDVYRKRFLSMVHTLRAEKIEAPVYVSITSKCLEPTNGGFKVDTQDNSIVRAQLAMPAIGNGIRRGINTDSLLDEVDRYDDCHMGGSGERKVAEAWADLLLADQLSNSSGKLAKQL</sequence>
<keyword evidence="4" id="KW-1185">Reference proteome</keyword>
<dbReference type="InterPro" id="IPR052940">
    <property type="entry name" value="Carb_Esterase_6"/>
</dbReference>
<protein>
    <submittedName>
        <fullName evidence="3">Sialate O-acetylesterase</fullName>
    </submittedName>
</protein>
<evidence type="ECO:0000313" key="4">
    <source>
        <dbReference type="Proteomes" id="UP001595583"/>
    </source>
</evidence>
<dbReference type="RefSeq" id="WP_378218015.1">
    <property type="nucleotide sequence ID" value="NZ_JBHRTK010000001.1"/>
</dbReference>
<dbReference type="EMBL" id="JBHRTK010000001">
    <property type="protein sequence ID" value="MFC3204605.1"/>
    <property type="molecule type" value="Genomic_DNA"/>
</dbReference>
<feature type="domain" description="Sialate O-acetylesterase" evidence="2">
    <location>
        <begin position="67"/>
        <end position="289"/>
    </location>
</feature>
<gene>
    <name evidence="3" type="ORF">ACFOHJ_00015</name>
</gene>
<comment type="caution">
    <text evidence="3">The sequence shown here is derived from an EMBL/GenBank/DDBJ whole genome shotgun (WGS) entry which is preliminary data.</text>
</comment>
<reference evidence="4" key="1">
    <citation type="journal article" date="2019" name="Int. J. Syst. Evol. Microbiol.">
        <title>The Global Catalogue of Microorganisms (GCM) 10K type strain sequencing project: providing services to taxonomists for standard genome sequencing and annotation.</title>
        <authorList>
            <consortium name="The Broad Institute Genomics Platform"/>
            <consortium name="The Broad Institute Genome Sequencing Center for Infectious Disease"/>
            <person name="Wu L."/>
            <person name="Ma J."/>
        </authorList>
    </citation>
    <scope>NUCLEOTIDE SEQUENCE [LARGE SCALE GENOMIC DNA]</scope>
    <source>
        <strain evidence="4">KCTC 52165</strain>
    </source>
</reference>
<accession>A0ABV7K3K1</accession>
<dbReference type="PANTHER" id="PTHR31988">
    <property type="entry name" value="ESTERASE, PUTATIVE (DUF303)-RELATED"/>
    <property type="match status" value="1"/>
</dbReference>
<dbReference type="InterPro" id="IPR005181">
    <property type="entry name" value="SASA"/>
</dbReference>
<dbReference type="Pfam" id="PF03629">
    <property type="entry name" value="SASA"/>
    <property type="match status" value="1"/>
</dbReference>
<dbReference type="InterPro" id="IPR036514">
    <property type="entry name" value="SGNH_hydro_sf"/>
</dbReference>
<keyword evidence="1" id="KW-0378">Hydrolase</keyword>